<dbReference type="EMBL" id="OE179836">
    <property type="protein sequence ID" value="CAD7569883.1"/>
    <property type="molecule type" value="Genomic_DNA"/>
</dbReference>
<protein>
    <submittedName>
        <fullName evidence="1">(California timema) hypothetical protein</fullName>
    </submittedName>
</protein>
<accession>A0A7R9IZQ0</accession>
<reference evidence="1" key="1">
    <citation type="submission" date="2020-11" db="EMBL/GenBank/DDBJ databases">
        <authorList>
            <person name="Tran Van P."/>
        </authorList>
    </citation>
    <scope>NUCLEOTIDE SEQUENCE</scope>
</reference>
<dbReference type="AlphaFoldDB" id="A0A7R9IZQ0"/>
<organism evidence="1">
    <name type="scientific">Timema californicum</name>
    <name type="common">California timema</name>
    <name type="synonym">Walking stick</name>
    <dbReference type="NCBI Taxonomy" id="61474"/>
    <lineage>
        <taxon>Eukaryota</taxon>
        <taxon>Metazoa</taxon>
        <taxon>Ecdysozoa</taxon>
        <taxon>Arthropoda</taxon>
        <taxon>Hexapoda</taxon>
        <taxon>Insecta</taxon>
        <taxon>Pterygota</taxon>
        <taxon>Neoptera</taxon>
        <taxon>Polyneoptera</taxon>
        <taxon>Phasmatodea</taxon>
        <taxon>Timematodea</taxon>
        <taxon>Timematoidea</taxon>
        <taxon>Timematidae</taxon>
        <taxon>Timema</taxon>
    </lineage>
</organism>
<evidence type="ECO:0000313" key="1">
    <source>
        <dbReference type="EMBL" id="CAD7569883.1"/>
    </source>
</evidence>
<name>A0A7R9IZQ0_TIMCA</name>
<sequence length="86" mass="9724">MGSVSRRAIGGSIHRIREFELEKLDLACVCKAEFWLAVESRQGVSSKRPAIRFIRIVGELPVHDENKTATVKRDFISGNRTDSFFS</sequence>
<proteinExistence type="predicted"/>
<gene>
    <name evidence="1" type="ORF">TCMB3V08_LOCUS2604</name>
</gene>